<dbReference type="InterPro" id="IPR051045">
    <property type="entry name" value="TonB-dependent_transducer"/>
</dbReference>
<accession>A0A6V8N9M4</accession>
<dbReference type="PANTHER" id="PTHR33446:SF2">
    <property type="entry name" value="PROTEIN TONB"/>
    <property type="match status" value="1"/>
</dbReference>
<evidence type="ECO:0000256" key="9">
    <source>
        <dbReference type="ARBA" id="ARBA00023136"/>
    </source>
</evidence>
<comment type="caution">
    <text evidence="12">The sequence shown here is derived from an EMBL/GenBank/DDBJ whole genome shotgun (WGS) entry which is preliminary data.</text>
</comment>
<proteinExistence type="inferred from homology"/>
<evidence type="ECO:0000313" key="12">
    <source>
        <dbReference type="EMBL" id="GFO69268.1"/>
    </source>
</evidence>
<evidence type="ECO:0000256" key="8">
    <source>
        <dbReference type="ARBA" id="ARBA00022989"/>
    </source>
</evidence>
<comment type="similarity">
    <text evidence="2">Belongs to the TonB family.</text>
</comment>
<comment type="subcellular location">
    <subcellularLocation>
        <location evidence="1">Cell inner membrane</location>
        <topology evidence="1">Single-pass membrane protein</topology>
        <orientation evidence="1">Periplasmic side</orientation>
    </subcellularLocation>
</comment>
<evidence type="ECO:0000256" key="4">
    <source>
        <dbReference type="ARBA" id="ARBA00022475"/>
    </source>
</evidence>
<feature type="domain" description="TonB C-terminal" evidence="11">
    <location>
        <begin position="162"/>
        <end position="249"/>
    </location>
</feature>
<keyword evidence="6" id="KW-0812">Transmembrane</keyword>
<dbReference type="Pfam" id="PF03544">
    <property type="entry name" value="TonB_C"/>
    <property type="match status" value="1"/>
</dbReference>
<dbReference type="NCBIfam" id="TIGR01352">
    <property type="entry name" value="tonB_Cterm"/>
    <property type="match status" value="1"/>
</dbReference>
<evidence type="ECO:0000256" key="6">
    <source>
        <dbReference type="ARBA" id="ARBA00022692"/>
    </source>
</evidence>
<evidence type="ECO:0000256" key="5">
    <source>
        <dbReference type="ARBA" id="ARBA00022519"/>
    </source>
</evidence>
<dbReference type="GO" id="GO:0055085">
    <property type="term" value="P:transmembrane transport"/>
    <property type="evidence" value="ECO:0007669"/>
    <property type="project" value="InterPro"/>
</dbReference>
<dbReference type="Gene3D" id="3.30.1150.10">
    <property type="match status" value="1"/>
</dbReference>
<evidence type="ECO:0000256" key="2">
    <source>
        <dbReference type="ARBA" id="ARBA00006555"/>
    </source>
</evidence>
<dbReference type="SUPFAM" id="SSF74653">
    <property type="entry name" value="TolA/TonB C-terminal domain"/>
    <property type="match status" value="1"/>
</dbReference>
<evidence type="ECO:0000259" key="11">
    <source>
        <dbReference type="PROSITE" id="PS52015"/>
    </source>
</evidence>
<evidence type="ECO:0000256" key="7">
    <source>
        <dbReference type="ARBA" id="ARBA00022927"/>
    </source>
</evidence>
<dbReference type="RefSeq" id="WP_183361838.1">
    <property type="nucleotide sequence ID" value="NZ_BLXZ01000005.1"/>
</dbReference>
<name>A0A6V8N9M4_9BACT</name>
<dbReference type="InterPro" id="IPR006260">
    <property type="entry name" value="TonB/TolA_C"/>
</dbReference>
<keyword evidence="4" id="KW-1003">Cell membrane</keyword>
<evidence type="ECO:0000313" key="13">
    <source>
        <dbReference type="Proteomes" id="UP000587586"/>
    </source>
</evidence>
<protein>
    <recommendedName>
        <fullName evidence="11">TonB C-terminal domain-containing protein</fullName>
    </recommendedName>
</protein>
<feature type="region of interest" description="Disordered" evidence="10">
    <location>
        <begin position="47"/>
        <end position="74"/>
    </location>
</feature>
<keyword evidence="3" id="KW-0813">Transport</keyword>
<evidence type="ECO:0000256" key="10">
    <source>
        <dbReference type="SAM" id="MobiDB-lite"/>
    </source>
</evidence>
<keyword evidence="5" id="KW-0997">Cell inner membrane</keyword>
<reference evidence="13" key="1">
    <citation type="submission" date="2020-06" db="EMBL/GenBank/DDBJ databases">
        <title>Draft genomic sequecing of Geomonas sp. Red745.</title>
        <authorList>
            <person name="Itoh H."/>
            <person name="Xu Z.X."/>
            <person name="Ushijima N."/>
            <person name="Masuda Y."/>
            <person name="Shiratori Y."/>
            <person name="Senoo K."/>
        </authorList>
    </citation>
    <scope>NUCLEOTIDE SEQUENCE [LARGE SCALE GENOMIC DNA]</scope>
    <source>
        <strain evidence="13">Red745</strain>
    </source>
</reference>
<dbReference type="GO" id="GO:0098797">
    <property type="term" value="C:plasma membrane protein complex"/>
    <property type="evidence" value="ECO:0007669"/>
    <property type="project" value="TreeGrafter"/>
</dbReference>
<dbReference type="InterPro" id="IPR037682">
    <property type="entry name" value="TonB_C"/>
</dbReference>
<dbReference type="EMBL" id="BLXZ01000005">
    <property type="protein sequence ID" value="GFO69268.1"/>
    <property type="molecule type" value="Genomic_DNA"/>
</dbReference>
<evidence type="ECO:0000256" key="1">
    <source>
        <dbReference type="ARBA" id="ARBA00004383"/>
    </source>
</evidence>
<keyword evidence="9" id="KW-0472">Membrane</keyword>
<organism evidence="12 13">
    <name type="scientific">Geomonas limicola</name>
    <dbReference type="NCBI Taxonomy" id="2740186"/>
    <lineage>
        <taxon>Bacteria</taxon>
        <taxon>Pseudomonadati</taxon>
        <taxon>Thermodesulfobacteriota</taxon>
        <taxon>Desulfuromonadia</taxon>
        <taxon>Geobacterales</taxon>
        <taxon>Geobacteraceae</taxon>
        <taxon>Geomonas</taxon>
    </lineage>
</organism>
<gene>
    <name evidence="12" type="ORF">GMLC_28470</name>
</gene>
<keyword evidence="7" id="KW-0653">Protein transport</keyword>
<dbReference type="PANTHER" id="PTHR33446">
    <property type="entry name" value="PROTEIN TONB-RELATED"/>
    <property type="match status" value="1"/>
</dbReference>
<keyword evidence="8" id="KW-1133">Transmembrane helix</keyword>
<dbReference type="AlphaFoldDB" id="A0A6V8N9M4"/>
<keyword evidence="13" id="KW-1185">Reference proteome</keyword>
<sequence>MYHLTKCCGLSFTLHLVLALALILAVSRQGTPVHPITVSLEYLDLPDLPRPKTAPTAERPELRPPVPVRTSAPVPVREPVSAPVQARVPVSQTPVLTPVPTQVLPLAAERVPVPGAARETQRLTPAAASVASAAVPSSLPVAPPSPAPAASRETAQQRYVKEHFAYIRDLVTRRLAYPPLARRMNWSGKTVVSFIIQEDGSITGLKVAESSRHTILDQSALDTVRSVAPFPKPPVRAEIVLPVHFALHP</sequence>
<dbReference type="GO" id="GO:0015031">
    <property type="term" value="P:protein transport"/>
    <property type="evidence" value="ECO:0007669"/>
    <property type="project" value="UniProtKB-KW"/>
</dbReference>
<dbReference type="PROSITE" id="PS52015">
    <property type="entry name" value="TONB_CTD"/>
    <property type="match status" value="1"/>
</dbReference>
<dbReference type="GO" id="GO:0031992">
    <property type="term" value="F:energy transducer activity"/>
    <property type="evidence" value="ECO:0007669"/>
    <property type="project" value="TreeGrafter"/>
</dbReference>
<evidence type="ECO:0000256" key="3">
    <source>
        <dbReference type="ARBA" id="ARBA00022448"/>
    </source>
</evidence>
<dbReference type="Proteomes" id="UP000587586">
    <property type="component" value="Unassembled WGS sequence"/>
</dbReference>